<evidence type="ECO:0000313" key="2">
    <source>
        <dbReference type="EMBL" id="KIQ58948.1"/>
    </source>
</evidence>
<dbReference type="EMBL" id="JXNZ01000106">
    <property type="protein sequence ID" value="KIQ58948.1"/>
    <property type="molecule type" value="Genomic_DNA"/>
</dbReference>
<feature type="domain" description="DUF6630" evidence="1">
    <location>
        <begin position="8"/>
        <end position="92"/>
    </location>
</feature>
<evidence type="ECO:0000259" key="1">
    <source>
        <dbReference type="Pfam" id="PF20335"/>
    </source>
</evidence>
<organism evidence="2 3">
    <name type="scientific">Pseudomonas fluorescens</name>
    <dbReference type="NCBI Taxonomy" id="294"/>
    <lineage>
        <taxon>Bacteria</taxon>
        <taxon>Pseudomonadati</taxon>
        <taxon>Pseudomonadota</taxon>
        <taxon>Gammaproteobacteria</taxon>
        <taxon>Pseudomonadales</taxon>
        <taxon>Pseudomonadaceae</taxon>
        <taxon>Pseudomonas</taxon>
    </lineage>
</organism>
<dbReference type="PATRIC" id="fig|294.124.peg.2706"/>
<gene>
    <name evidence="2" type="ORF">RL74_13130</name>
</gene>
<dbReference type="RefSeq" id="WP_042730224.1">
    <property type="nucleotide sequence ID" value="NZ_JXNZ01000106.1"/>
</dbReference>
<dbReference type="Pfam" id="PF20335">
    <property type="entry name" value="DUF6630"/>
    <property type="match status" value="1"/>
</dbReference>
<dbReference type="AlphaFoldDB" id="A0A0D0PJL9"/>
<sequence>MQLGFDPLIHLDWKTPGAECLGLFQHYYPDIAVFTGAPFEALLDELSNEMPEVCFQALATALARHGYDLWNLDAGADDYRPVIVPTEQREAFARHWQDRAPFTPTRIEQARAATPRKSTPTKRKPLNWLPEVHDYPGPTYVHEYNYHNGWAGITEQDDEQWLCFLIDYNPWPPAEQDMLEHRTDPVDGADLQLIDANAQRSLWRRQVERGAYSADDRYIYERREGEDVQPFGPAQTQWPAFEEPCVVVDGQVFERQRLYEPEHLTRIWRITADSSQVIFEHSDELSILPIGPRRLLFMQDHGTQCWIWHQDAPHEAVAAKPMPADGGKLRAATAYLGGDEILLFSESTRQNVEHSGYQETVLLAWRFNFMTGARTHALLDGFGSELRQDTRLLVTQPKQVITLRTFHGTLHVGRGHGDWWVWNYQTHTFGSHTLAWFWNQATHEVLKLSTRDIRRIKPHIRYLPAQDRYLAFETAFVARLPVFAQMVEAKGVDVLAFE</sequence>
<name>A0A0D0PJL9_PSEFL</name>
<accession>A0A0D0PJL9</accession>
<dbReference type="OrthoDB" id="6747903at2"/>
<protein>
    <recommendedName>
        <fullName evidence="1">DUF6630 domain-containing protein</fullName>
    </recommendedName>
</protein>
<dbReference type="Proteomes" id="UP000032101">
    <property type="component" value="Unassembled WGS sequence"/>
</dbReference>
<proteinExistence type="predicted"/>
<comment type="caution">
    <text evidence="2">The sequence shown here is derived from an EMBL/GenBank/DDBJ whole genome shotgun (WGS) entry which is preliminary data.</text>
</comment>
<reference evidence="2 3" key="1">
    <citation type="submission" date="2015-01" db="EMBL/GenBank/DDBJ databases">
        <title>Draft Genome Sequence of the Biocontrol and Plant Growth-Promoting Rhizobacteria (PGPR) Pseudomonas fluorescens UM270.</title>
        <authorList>
            <person name="Hernandez-Salmeron J.E."/>
            <person name="Santoyo G."/>
            <person name="Moreno-Hagelsieb G."/>
            <person name="Hernandez-Leon R."/>
        </authorList>
    </citation>
    <scope>NUCLEOTIDE SEQUENCE [LARGE SCALE GENOMIC DNA]</scope>
    <source>
        <strain evidence="2 3">UM270</strain>
    </source>
</reference>
<evidence type="ECO:0000313" key="3">
    <source>
        <dbReference type="Proteomes" id="UP000032101"/>
    </source>
</evidence>
<dbReference type="InterPro" id="IPR046582">
    <property type="entry name" value="DUF6630"/>
</dbReference>